<dbReference type="SUPFAM" id="SSF55486">
    <property type="entry name" value="Metalloproteases ('zincins'), catalytic domain"/>
    <property type="match status" value="1"/>
</dbReference>
<dbReference type="PROSITE" id="PS50156">
    <property type="entry name" value="SSD"/>
    <property type="match status" value="1"/>
</dbReference>
<dbReference type="EMBL" id="OA882694">
    <property type="protein sequence ID" value="CAD7276578.1"/>
    <property type="molecule type" value="Genomic_DNA"/>
</dbReference>
<evidence type="ECO:0000313" key="11">
    <source>
        <dbReference type="EMBL" id="CAD7276578.1"/>
    </source>
</evidence>
<evidence type="ECO:0000256" key="2">
    <source>
        <dbReference type="ARBA" id="ARBA00010937"/>
    </source>
</evidence>
<feature type="transmembrane region" description="Helical" evidence="9">
    <location>
        <begin position="1439"/>
        <end position="1462"/>
    </location>
</feature>
<evidence type="ECO:0000259" key="10">
    <source>
        <dbReference type="PROSITE" id="PS50156"/>
    </source>
</evidence>
<feature type="transmembrane region" description="Helical" evidence="9">
    <location>
        <begin position="1172"/>
        <end position="1194"/>
    </location>
</feature>
<dbReference type="Pfam" id="PF01433">
    <property type="entry name" value="Peptidase_M1"/>
    <property type="match status" value="1"/>
</dbReference>
<feature type="transmembrane region" description="Helical" evidence="9">
    <location>
        <begin position="1958"/>
        <end position="1980"/>
    </location>
</feature>
<evidence type="ECO:0000256" key="7">
    <source>
        <dbReference type="ARBA" id="ARBA00033345"/>
    </source>
</evidence>
<feature type="compositionally biased region" description="Low complexity" evidence="8">
    <location>
        <begin position="1015"/>
        <end position="1041"/>
    </location>
</feature>
<dbReference type="GO" id="GO:0051123">
    <property type="term" value="P:RNA polymerase II preinitiation complex assembly"/>
    <property type="evidence" value="ECO:0007669"/>
    <property type="project" value="UniProtKB-ARBA"/>
</dbReference>
<protein>
    <recommendedName>
        <fullName evidence="3">Transcription initiation factor TFIID subunit 2</fullName>
    </recommendedName>
    <alternativeName>
        <fullName evidence="7">Transcription initiation factor TFIID 150 kDa subunit</fullName>
    </alternativeName>
</protein>
<evidence type="ECO:0000313" key="12">
    <source>
        <dbReference type="Proteomes" id="UP000678499"/>
    </source>
</evidence>
<evidence type="ECO:0000256" key="6">
    <source>
        <dbReference type="ARBA" id="ARBA00023242"/>
    </source>
</evidence>
<dbReference type="Pfam" id="PF25577">
    <property type="entry name" value="TPR_TAF2_C"/>
    <property type="match status" value="1"/>
</dbReference>
<dbReference type="InterPro" id="IPR042097">
    <property type="entry name" value="Aminopeptidase_N-like_N_sf"/>
</dbReference>
<keyword evidence="9" id="KW-1133">Transmembrane helix</keyword>
<comment type="subcellular location">
    <subcellularLocation>
        <location evidence="1">Nucleus</location>
    </subcellularLocation>
</comment>
<dbReference type="InterPro" id="IPR014782">
    <property type="entry name" value="Peptidase_M1_dom"/>
</dbReference>
<dbReference type="Gene3D" id="1.20.1640.10">
    <property type="entry name" value="Multidrug efflux transporter AcrB transmembrane domain"/>
    <property type="match status" value="2"/>
</dbReference>
<keyword evidence="9" id="KW-0812">Transmembrane</keyword>
<dbReference type="Pfam" id="PF12349">
    <property type="entry name" value="Sterol-sensing"/>
    <property type="match status" value="1"/>
</dbReference>
<evidence type="ECO:0000256" key="1">
    <source>
        <dbReference type="ARBA" id="ARBA00004123"/>
    </source>
</evidence>
<feature type="transmembrane region" description="Helical" evidence="9">
    <location>
        <begin position="1498"/>
        <end position="1522"/>
    </location>
</feature>
<dbReference type="EMBL" id="CAJPEX010000657">
    <property type="protein sequence ID" value="CAG0916730.1"/>
    <property type="molecule type" value="Genomic_DNA"/>
</dbReference>
<keyword evidence="6" id="KW-0539">Nucleus</keyword>
<feature type="region of interest" description="Disordered" evidence="8">
    <location>
        <begin position="983"/>
        <end position="1152"/>
    </location>
</feature>
<dbReference type="SUPFAM" id="SSF63737">
    <property type="entry name" value="Leukotriene A4 hydrolase N-terminal domain"/>
    <property type="match status" value="1"/>
</dbReference>
<dbReference type="OrthoDB" id="308861at2759"/>
<feature type="compositionally biased region" description="Low complexity" evidence="8">
    <location>
        <begin position="1051"/>
        <end position="1063"/>
    </location>
</feature>
<feature type="transmembrane region" description="Helical" evidence="9">
    <location>
        <begin position="1566"/>
        <end position="1589"/>
    </location>
</feature>
<evidence type="ECO:0000256" key="8">
    <source>
        <dbReference type="SAM" id="MobiDB-lite"/>
    </source>
</evidence>
<feature type="transmembrane region" description="Helical" evidence="9">
    <location>
        <begin position="1534"/>
        <end position="1554"/>
    </location>
</feature>
<dbReference type="Gene3D" id="1.10.390.10">
    <property type="entry name" value="Neutral Protease Domain 2"/>
    <property type="match status" value="1"/>
</dbReference>
<evidence type="ECO:0000256" key="9">
    <source>
        <dbReference type="SAM" id="Phobius"/>
    </source>
</evidence>
<keyword evidence="5" id="KW-0804">Transcription</keyword>
<feature type="compositionally biased region" description="Basic residues" evidence="8">
    <location>
        <begin position="1096"/>
        <end position="1140"/>
    </location>
</feature>
<accession>A0A7R9BL61</accession>
<dbReference type="FunFam" id="2.60.40.1730:FF:000003">
    <property type="entry name" value="Transcription initiation factor TFIID subunit 2"/>
    <property type="match status" value="1"/>
</dbReference>
<dbReference type="Gene3D" id="2.60.40.1730">
    <property type="entry name" value="tricorn interacting facor f3 domain"/>
    <property type="match status" value="1"/>
</dbReference>
<dbReference type="InterPro" id="IPR057991">
    <property type="entry name" value="TPR_TAF2_C"/>
</dbReference>
<evidence type="ECO:0000256" key="3">
    <source>
        <dbReference type="ARBA" id="ARBA00017363"/>
    </source>
</evidence>
<dbReference type="GO" id="GO:0005669">
    <property type="term" value="C:transcription factor TFIID complex"/>
    <property type="evidence" value="ECO:0007669"/>
    <property type="project" value="InterPro"/>
</dbReference>
<dbReference type="CDD" id="cd09839">
    <property type="entry name" value="M1_like_TAF2"/>
    <property type="match status" value="1"/>
</dbReference>
<gene>
    <name evidence="11" type="ORF">NMOB1V02_LOCUS4334</name>
</gene>
<dbReference type="PANTHER" id="PTHR15137:SF9">
    <property type="entry name" value="TRANSCRIPTION INITIATION FACTOR TFIID SUBUNIT 2"/>
    <property type="match status" value="1"/>
</dbReference>
<dbReference type="Proteomes" id="UP000678499">
    <property type="component" value="Unassembled WGS sequence"/>
</dbReference>
<feature type="transmembrane region" description="Helical" evidence="9">
    <location>
        <begin position="1891"/>
        <end position="1911"/>
    </location>
</feature>
<comment type="similarity">
    <text evidence="2">Belongs to the TAF2 family.</text>
</comment>
<name>A0A7R9BL61_9CRUS</name>
<dbReference type="InterPro" id="IPR000731">
    <property type="entry name" value="SSD"/>
</dbReference>
<reference evidence="11" key="1">
    <citation type="submission" date="2020-11" db="EMBL/GenBank/DDBJ databases">
        <authorList>
            <person name="Tran Van P."/>
        </authorList>
    </citation>
    <scope>NUCLEOTIDE SEQUENCE</scope>
</reference>
<feature type="transmembrane region" description="Helical" evidence="9">
    <location>
        <begin position="1923"/>
        <end position="1946"/>
    </location>
</feature>
<dbReference type="GO" id="GO:0008270">
    <property type="term" value="F:zinc ion binding"/>
    <property type="evidence" value="ECO:0007669"/>
    <property type="project" value="InterPro"/>
</dbReference>
<feature type="transmembrane region" description="Helical" evidence="9">
    <location>
        <begin position="1860"/>
        <end position="1884"/>
    </location>
</feature>
<dbReference type="SUPFAM" id="SSF82866">
    <property type="entry name" value="Multidrug efflux transporter AcrB transmembrane domain"/>
    <property type="match status" value="2"/>
</dbReference>
<dbReference type="GO" id="GO:0016251">
    <property type="term" value="F:RNA polymerase II general transcription initiation factor activity"/>
    <property type="evidence" value="ECO:0007669"/>
    <property type="project" value="TreeGrafter"/>
</dbReference>
<dbReference type="InterPro" id="IPR057345">
    <property type="entry name" value="Ig-like_TAF2"/>
</dbReference>
<dbReference type="InterPro" id="IPR053958">
    <property type="entry name" value="HMGCR/SNAP/NPC1-like_SSD"/>
</dbReference>
<dbReference type="InterPro" id="IPR027268">
    <property type="entry name" value="Peptidase_M4/M1_CTD_sf"/>
</dbReference>
<organism evidence="11">
    <name type="scientific">Notodromas monacha</name>
    <dbReference type="NCBI Taxonomy" id="399045"/>
    <lineage>
        <taxon>Eukaryota</taxon>
        <taxon>Metazoa</taxon>
        <taxon>Ecdysozoa</taxon>
        <taxon>Arthropoda</taxon>
        <taxon>Crustacea</taxon>
        <taxon>Oligostraca</taxon>
        <taxon>Ostracoda</taxon>
        <taxon>Podocopa</taxon>
        <taxon>Podocopida</taxon>
        <taxon>Cypridocopina</taxon>
        <taxon>Cypridoidea</taxon>
        <taxon>Cyprididae</taxon>
        <taxon>Notodromas</taxon>
    </lineage>
</organism>
<dbReference type="GO" id="GO:0008237">
    <property type="term" value="F:metallopeptidase activity"/>
    <property type="evidence" value="ECO:0007669"/>
    <property type="project" value="InterPro"/>
</dbReference>
<dbReference type="GO" id="GO:0000976">
    <property type="term" value="F:transcription cis-regulatory region binding"/>
    <property type="evidence" value="ECO:0007669"/>
    <property type="project" value="TreeGrafter"/>
</dbReference>
<dbReference type="InterPro" id="IPR037813">
    <property type="entry name" value="TAF2"/>
</dbReference>
<feature type="domain" description="SSD" evidence="10">
    <location>
        <begin position="1470"/>
        <end position="1589"/>
    </location>
</feature>
<proteinExistence type="inferred from homology"/>
<dbReference type="Pfam" id="PF25316">
    <property type="entry name" value="TAF2_3rd"/>
    <property type="match status" value="1"/>
</dbReference>
<feature type="transmembrane region" description="Helical" evidence="9">
    <location>
        <begin position="1468"/>
        <end position="1491"/>
    </location>
</feature>
<keyword evidence="12" id="KW-1185">Reference proteome</keyword>
<evidence type="ECO:0000256" key="5">
    <source>
        <dbReference type="ARBA" id="ARBA00023163"/>
    </source>
</evidence>
<evidence type="ECO:0000256" key="4">
    <source>
        <dbReference type="ARBA" id="ARBA00023015"/>
    </source>
</evidence>
<keyword evidence="9" id="KW-0472">Membrane</keyword>
<dbReference type="PANTHER" id="PTHR15137">
    <property type="entry name" value="TRANSCRIPTION INITIATION FACTOR TFIID"/>
    <property type="match status" value="1"/>
</dbReference>
<keyword evidence="4" id="KW-0805">Transcription regulation</keyword>
<feature type="compositionally biased region" description="Basic and acidic residues" evidence="8">
    <location>
        <begin position="995"/>
        <end position="1011"/>
    </location>
</feature>
<sequence>MCGTQKRQIGKSRQRPYKLVHQVVCLTGLNFQRRSIIGCVELTLECVKPYRFICLNAKQCRIYKVCINDTIEAQFQYFDPFLEICDGDDYPRSSEYLKIKHEEVAHDVDADVVKGEVFIPIPPSATSLISPTAAPIRVTVEFSFEQPQGGIQFVVPECEGTLVERAAHMFTYTHWNSARLWFPCIDTFSSPCTWKLEFTVDDGMVAVSNGDLLETVYTPDMRRKTYHYSLDVPTSAPNISLAVGPFEIYVDPNIPEVTHFCLPHLKPLLKFVARFLPAIFEFYEDVLGTPYPYAGFKQVFVDQAYADVMPYATMAIFSTSLLHTSAIIDQTYETRKVLSIAIAHQFFGSFIAIDQWADSWVTYGIANYLHGLYIRKTFGNNVYRRMIQTQLQEVVKYEEQFGGVALDRRVISLVGDVVKVEAAETEDNFYFGTHYAATTSPLYSEIFVKKAHLAVRMLEHRIGQVLLIQVFNKQLALATKREEAATKLSAQAFVRAIYTVTGKDVTTFLEQWVRQGGHARFRGSFVFNRKRNTVELEVRQEAVSARGTMKYVGPLTVAVQELDGTFKHTLQIEGTVAKTDITCHSKSRRHKKKKIPLCTGEEVDMDLSAMDAESPVLWIRLDPEMTVMRRVDMEQPDYMWQYEMRYERDVTAQIESIEYLEKFPTTPTKQALNDIIENDQCYIEVREQAGYCLARVANKMAPSWVGPPAMLAIFRKFFGCKQGSHIVRQNDFASLQHYYLQKAMPKAIGALRNAQGKCPSEVLKFLLDLFKYNDNSKNKFSDNYYRAALVDALEETITPASVTGEKSGDIKLVIDEIVQQLNLEKLLPCYKQTVTVSCLRAIRKLQRCGHLRSEPSFFRSYAAPGQFIDVRLAALECLVDHLKLSGSSEDFSHLLDIVTSDAEPAIRHALVRMLVDKPPFSPFSKAQQHLNTPELAERLWNLINTGMSFDSRLRCDLVDLYYGLYGSSEPDVFKLLSRDPVHAKDESDLDSSQKSFKEELSDEDIKADIKPDIGSISPASSISLRSSRSRSLSPNRVRSPSEVPIKIEPESPNTRSRSPSPSRDISDADTDFSDDFPVKKESLSDESSASDETVERKKHKHRKRHRHRSSSRQHKHKSKKRKKEKKKKHKHKKKHEKHERKPTMESSPPLSSSEKQWLNAFMATYCDFLSNYFYVVIISSIVVTSAMTALAVVYGPSIDFSSPDAGFETRRTPLSKRVQTWRNLEEALKKGRHLSFLPQNVTRISKRDVDQQYSCGDLGPDFARVVVSSKNLFTVSALKEICELESFIASGIGYKQLCLYASETRCCPTWSLSRVVSELRSVNCRNITERDVAFVKDLLTTCLSYYESGKLAVCTRSACQDVPESCKNSAVFNMFYYLMDSKFLRKSSELQHSAVFLPVASSTGTSDVFFESLENAPTFQNFEVTGVEMGLKWWLFEYYLIRDTLFCVSGAIVALFCCLWIYSESFCLSFATMTSGVMSLAIAYFFYVIVFDIRFFPYINLMAIALAIAVVADDSFIVWAAWKSAEDVREALEHSWMPCTVTSLTTAVALYSSYVSSITAVKCFSIFGGTAVLVNLFLTLTWIPAWLIAYEKFFQKKATSCCFRDVFTRAIEHFFKQILKAVLIPLKFVWIGVFGGLAVISVVLVTYWPGLKLPHSNEVQLFDMKHPFEHYVFILKKQFDFEEDEEKFNAAMPMRFVFGVEAVDVGNPLNPDDWGKGMMSLTTNFNISSPEAQVFMLDFCQELRQQGFYLDTPGAMISNCFVESFKNYFMARDCIDTIERVNLWPCCQDSRFPYKPKVFENCALEGIASLRETMEKFENPTDLEFYDLQNSLSSDTFATIGTDMGLAFLILVAVSRSVVVTFFAIITVGSVIFTTVAVLTLFGWTLNILESCVIALAIGLAVDFTLHYGLAFKMSVGERAGEALSAVGAPVAMGAVTTFLAGVTLLPSRVLAHVQIGIFLIVLMTVSWAMSTFLFVPLLALCECNDEKKDVVRSEEVELTVRPAIVPQCHEILGKTTYV</sequence>
<dbReference type="GO" id="GO:0003682">
    <property type="term" value="F:chromatin binding"/>
    <property type="evidence" value="ECO:0007669"/>
    <property type="project" value="TreeGrafter"/>
</dbReference>
<feature type="transmembrane region" description="Helical" evidence="9">
    <location>
        <begin position="1628"/>
        <end position="1648"/>
    </location>
</feature>